<gene>
    <name evidence="2" type="ORF">TCAL_07623</name>
</gene>
<comment type="caution">
    <text evidence="2">The sequence shown here is derived from an EMBL/GenBank/DDBJ whole genome shotgun (WGS) entry which is preliminary data.</text>
</comment>
<keyword evidence="3" id="KW-1185">Reference proteome</keyword>
<reference evidence="2 3" key="1">
    <citation type="journal article" date="2018" name="Nat. Ecol. Evol.">
        <title>Genomic signatures of mitonuclear coevolution across populations of Tigriopus californicus.</title>
        <authorList>
            <person name="Barreto F.S."/>
            <person name="Watson E.T."/>
            <person name="Lima T.G."/>
            <person name="Willett C.S."/>
            <person name="Edmands S."/>
            <person name="Li W."/>
            <person name="Burton R.S."/>
        </authorList>
    </citation>
    <scope>NUCLEOTIDE SEQUENCE [LARGE SCALE GENOMIC DNA]</scope>
    <source>
        <strain evidence="2 3">San Diego</strain>
    </source>
</reference>
<evidence type="ECO:0000313" key="2">
    <source>
        <dbReference type="EMBL" id="TRY68915.1"/>
    </source>
</evidence>
<proteinExistence type="predicted"/>
<feature type="compositionally biased region" description="Basic and acidic residues" evidence="1">
    <location>
        <begin position="492"/>
        <end position="504"/>
    </location>
</feature>
<feature type="region of interest" description="Disordered" evidence="1">
    <location>
        <begin position="482"/>
        <end position="504"/>
    </location>
</feature>
<organism evidence="2 3">
    <name type="scientific">Tigriopus californicus</name>
    <name type="common">Marine copepod</name>
    <dbReference type="NCBI Taxonomy" id="6832"/>
    <lineage>
        <taxon>Eukaryota</taxon>
        <taxon>Metazoa</taxon>
        <taxon>Ecdysozoa</taxon>
        <taxon>Arthropoda</taxon>
        <taxon>Crustacea</taxon>
        <taxon>Multicrustacea</taxon>
        <taxon>Hexanauplia</taxon>
        <taxon>Copepoda</taxon>
        <taxon>Harpacticoida</taxon>
        <taxon>Harpacticidae</taxon>
        <taxon>Tigriopus</taxon>
    </lineage>
</organism>
<feature type="region of interest" description="Disordered" evidence="1">
    <location>
        <begin position="329"/>
        <end position="360"/>
    </location>
</feature>
<evidence type="ECO:0000256" key="1">
    <source>
        <dbReference type="SAM" id="MobiDB-lite"/>
    </source>
</evidence>
<sequence length="587" mass="66927">MDNPRLYALRYKSSVSVLDSSSESLQRWNMDENIVDVRAMSQIDCFASIDELGSLQLFDLESGQTSMLWDKQFEKNFNKFFWGRLDQNLHSALLNVIARKSVSTFDTRTRNDEIPLFQLSQNEGRNCEIILSTHTPECDPNLLVVLTNFSLFLLDQRHPSEVVWELPNMYDSALPMGCDSIIVDQIEYLAIYYQNGELALVPIDAKDLSQMAQEVFLHSNQFLLSDFLFESEYPRHRLRVPWSGMQVFAHGKDQISIMGSNIVGDLFQCDLSHSNNNMNKWGNTLDKSWCSNENWSEPQETWIRSWAESCAQVAFKKLPRFNEVRLREGFPGPPPLVKPPKKKPKLKAPKTKAKKQPIARKKPVPEPFVSMCPLLERLNTEREDLDDQDYRVIDIFNERTIFPALKDDDNDVSTIPTTLVLKGGPRNPLAHRGEESSSNINPKRKSTMHDLPTDSNFVLDQFFTGLDTSTLGGTQEMEQDFRQVPFTSTQETSERRSVTNDAEETRLDLGEISDDMFADVEDSMDHVQAPNGQISTNLASMGALIEEPILGSSQKQMDQTGNQSMSLLNLTERSTKKKSKKRKTIGF</sequence>
<feature type="region of interest" description="Disordered" evidence="1">
    <location>
        <begin position="418"/>
        <end position="449"/>
    </location>
</feature>
<feature type="compositionally biased region" description="Basic residues" evidence="1">
    <location>
        <begin position="339"/>
        <end position="360"/>
    </location>
</feature>
<evidence type="ECO:0000313" key="3">
    <source>
        <dbReference type="Proteomes" id="UP000318571"/>
    </source>
</evidence>
<dbReference type="Proteomes" id="UP000318571">
    <property type="component" value="Chromosome 1"/>
</dbReference>
<protein>
    <submittedName>
        <fullName evidence="2">Uncharacterized protein</fullName>
    </submittedName>
</protein>
<accession>A0A553NU02</accession>
<dbReference type="EMBL" id="VCGU01000010">
    <property type="protein sequence ID" value="TRY68915.1"/>
    <property type="molecule type" value="Genomic_DNA"/>
</dbReference>
<name>A0A553NU02_TIGCA</name>
<dbReference type="AlphaFoldDB" id="A0A553NU02"/>